<organism evidence="3 4">
    <name type="scientific">Phyllosticta citriasiana</name>
    <dbReference type="NCBI Taxonomy" id="595635"/>
    <lineage>
        <taxon>Eukaryota</taxon>
        <taxon>Fungi</taxon>
        <taxon>Dikarya</taxon>
        <taxon>Ascomycota</taxon>
        <taxon>Pezizomycotina</taxon>
        <taxon>Dothideomycetes</taxon>
        <taxon>Dothideomycetes incertae sedis</taxon>
        <taxon>Botryosphaeriales</taxon>
        <taxon>Phyllostictaceae</taxon>
        <taxon>Phyllosticta</taxon>
    </lineage>
</organism>
<gene>
    <name evidence="3" type="ORF">IWZ03DRAFT_196287</name>
</gene>
<feature type="transmembrane region" description="Helical" evidence="2">
    <location>
        <begin position="189"/>
        <end position="207"/>
    </location>
</feature>
<keyword evidence="2" id="KW-1133">Transmembrane helix</keyword>
<dbReference type="EMBL" id="JBBPHU010000006">
    <property type="protein sequence ID" value="KAK7516730.1"/>
    <property type="molecule type" value="Genomic_DNA"/>
</dbReference>
<evidence type="ECO:0000256" key="1">
    <source>
        <dbReference type="SAM" id="MobiDB-lite"/>
    </source>
</evidence>
<reference evidence="3 4" key="1">
    <citation type="submission" date="2024-04" db="EMBL/GenBank/DDBJ databases">
        <title>Phyllosticta paracitricarpa is synonymous to the EU quarantine fungus P. citricarpa based on phylogenomic analyses.</title>
        <authorList>
            <consortium name="Lawrence Berkeley National Laboratory"/>
            <person name="Van Ingen-Buijs V.A."/>
            <person name="Van Westerhoven A.C."/>
            <person name="Haridas S."/>
            <person name="Skiadas P."/>
            <person name="Martin F."/>
            <person name="Groenewald J.Z."/>
            <person name="Crous P.W."/>
            <person name="Seidl M.F."/>
        </authorList>
    </citation>
    <scope>NUCLEOTIDE SEQUENCE [LARGE SCALE GENOMIC DNA]</scope>
    <source>
        <strain evidence="3 4">CBS 123371</strain>
    </source>
</reference>
<name>A0ABR1KLE3_9PEZI</name>
<sequence>MIGFDGTVRRLLPMYRKSLPCRTSTSQKAMNHINGPGLCSSFFTSRLPSFALDSTMPLSRPLRYKSSRMRSIIRPKGYTQISYNDPERPDIETVEDPSTGRWCDIELPASQPTASPAGRQKQKPRTSTMDLEMDSPEAETRREKKIANQQINIFRIVCTVFAFIWIISQIFIAVYPPPAKKASDLGKELGAISFIWVVFNLYAELVLNGAGKAVTIIFMHATTWMHVIASFVWLFV</sequence>
<protein>
    <submittedName>
        <fullName evidence="3">Uncharacterized protein</fullName>
    </submittedName>
</protein>
<feature type="transmembrane region" description="Helical" evidence="2">
    <location>
        <begin position="153"/>
        <end position="177"/>
    </location>
</feature>
<accession>A0ABR1KLE3</accession>
<keyword evidence="2" id="KW-0812">Transmembrane</keyword>
<comment type="caution">
    <text evidence="3">The sequence shown here is derived from an EMBL/GenBank/DDBJ whole genome shotgun (WGS) entry which is preliminary data.</text>
</comment>
<keyword evidence="2" id="KW-0472">Membrane</keyword>
<proteinExistence type="predicted"/>
<evidence type="ECO:0000313" key="4">
    <source>
        <dbReference type="Proteomes" id="UP001363622"/>
    </source>
</evidence>
<keyword evidence="4" id="KW-1185">Reference proteome</keyword>
<dbReference type="Proteomes" id="UP001363622">
    <property type="component" value="Unassembled WGS sequence"/>
</dbReference>
<feature type="region of interest" description="Disordered" evidence="1">
    <location>
        <begin position="109"/>
        <end position="136"/>
    </location>
</feature>
<feature type="transmembrane region" description="Helical" evidence="2">
    <location>
        <begin position="214"/>
        <end position="235"/>
    </location>
</feature>
<evidence type="ECO:0000313" key="3">
    <source>
        <dbReference type="EMBL" id="KAK7516730.1"/>
    </source>
</evidence>
<evidence type="ECO:0000256" key="2">
    <source>
        <dbReference type="SAM" id="Phobius"/>
    </source>
</evidence>